<name>A0ABY4VN26_9BURK</name>
<proteinExistence type="inferred from homology"/>
<evidence type="ECO:0000313" key="5">
    <source>
        <dbReference type="Proteomes" id="UP001056648"/>
    </source>
</evidence>
<dbReference type="PIRSF" id="PIRSF006276">
    <property type="entry name" value="UspA"/>
    <property type="match status" value="1"/>
</dbReference>
<dbReference type="InterPro" id="IPR014729">
    <property type="entry name" value="Rossmann-like_a/b/a_fold"/>
</dbReference>
<dbReference type="GeneID" id="70690099"/>
<sequence>MYRKIVLAVDGSSSSDLALTQAITLAKACGAEVEALFIAENVDVYFDAGYYNPDMLMKAILANGQHALNEAGQRLSQAGIEHQLKLIERPVSPGKIADTIVAEADARNADLIVLGTHGRRGVRRLVMGSVAEGVIRQSNKPVLLIRSEKED</sequence>
<evidence type="ECO:0000313" key="4">
    <source>
        <dbReference type="EMBL" id="USE78604.1"/>
    </source>
</evidence>
<accession>A0ABY4VN26</accession>
<protein>
    <recommendedName>
        <fullName evidence="2">Universal stress protein</fullName>
    </recommendedName>
</protein>
<dbReference type="RefSeq" id="WP_174781649.1">
    <property type="nucleotide sequence ID" value="NZ_CP054626.1"/>
</dbReference>
<dbReference type="PANTHER" id="PTHR46268">
    <property type="entry name" value="STRESS RESPONSE PROTEIN NHAX"/>
    <property type="match status" value="1"/>
</dbReference>
<comment type="subcellular location">
    <subcellularLocation>
        <location evidence="2">Cytoplasm</location>
    </subcellularLocation>
</comment>
<dbReference type="InterPro" id="IPR006015">
    <property type="entry name" value="Universal_stress_UspA"/>
</dbReference>
<gene>
    <name evidence="4" type="ORF">NDR89_18255</name>
</gene>
<keyword evidence="2" id="KW-0963">Cytoplasm</keyword>
<reference evidence="4" key="1">
    <citation type="submission" date="2022-06" db="EMBL/GenBank/DDBJ databases">
        <title>Complete genome sequence and characterization of Cupriavidus gilardii QJ1 isolated from contaminating cells.</title>
        <authorList>
            <person name="Qi J."/>
        </authorList>
    </citation>
    <scope>NUCLEOTIDE SEQUENCE</scope>
    <source>
        <strain evidence="4">QJ1</strain>
    </source>
</reference>
<feature type="domain" description="UspA" evidence="3">
    <location>
        <begin position="1"/>
        <end position="146"/>
    </location>
</feature>
<evidence type="ECO:0000256" key="1">
    <source>
        <dbReference type="ARBA" id="ARBA00008791"/>
    </source>
</evidence>
<dbReference type="PRINTS" id="PR01438">
    <property type="entry name" value="UNVRSLSTRESS"/>
</dbReference>
<dbReference type="Pfam" id="PF00582">
    <property type="entry name" value="Usp"/>
    <property type="match status" value="1"/>
</dbReference>
<dbReference type="Proteomes" id="UP001056648">
    <property type="component" value="Chromosome 2"/>
</dbReference>
<dbReference type="SUPFAM" id="SSF52402">
    <property type="entry name" value="Adenine nucleotide alpha hydrolases-like"/>
    <property type="match status" value="1"/>
</dbReference>
<dbReference type="Gene3D" id="3.40.50.620">
    <property type="entry name" value="HUPs"/>
    <property type="match status" value="1"/>
</dbReference>
<evidence type="ECO:0000259" key="3">
    <source>
        <dbReference type="Pfam" id="PF00582"/>
    </source>
</evidence>
<dbReference type="CDD" id="cd00293">
    <property type="entry name" value="USP-like"/>
    <property type="match status" value="1"/>
</dbReference>
<keyword evidence="5" id="KW-1185">Reference proteome</keyword>
<dbReference type="PANTHER" id="PTHR46268:SF15">
    <property type="entry name" value="UNIVERSAL STRESS PROTEIN HP_0031"/>
    <property type="match status" value="1"/>
</dbReference>
<comment type="similarity">
    <text evidence="1 2">Belongs to the universal stress protein A family.</text>
</comment>
<organism evidence="4 5">
    <name type="scientific">Cupriavidus gilardii</name>
    <dbReference type="NCBI Taxonomy" id="82541"/>
    <lineage>
        <taxon>Bacteria</taxon>
        <taxon>Pseudomonadati</taxon>
        <taxon>Pseudomonadota</taxon>
        <taxon>Betaproteobacteria</taxon>
        <taxon>Burkholderiales</taxon>
        <taxon>Burkholderiaceae</taxon>
        <taxon>Cupriavidus</taxon>
    </lineage>
</organism>
<evidence type="ECO:0000256" key="2">
    <source>
        <dbReference type="PIRNR" id="PIRNR006276"/>
    </source>
</evidence>
<dbReference type="InterPro" id="IPR006016">
    <property type="entry name" value="UspA"/>
</dbReference>
<dbReference type="EMBL" id="CP098736">
    <property type="protein sequence ID" value="USE78604.1"/>
    <property type="molecule type" value="Genomic_DNA"/>
</dbReference>